<accession>A0A0H4XR27</accession>
<dbReference type="PATRIC" id="fig|1297742.4.peg.7873"/>
<evidence type="ECO:0000313" key="3">
    <source>
        <dbReference type="Proteomes" id="UP000009026"/>
    </source>
</evidence>
<sequence length="192" mass="21968">MTFAYFDNLSHAQQRVYRMSDSVHALRLREPRTLEPLVTALREALATGRVEDTEQATARLSDALCERLGVVRTRLEVLEVRPSSSTGELHGMYTLERGQRPLIQLWMRTAKHARVVAFRTYLRTLLHELCHHLDFLLLELPSSFHTEGFFQRESSLFHQLVPRPARQRLSGAAKGVAENTPDISPGRRRRGG</sequence>
<dbReference type="KEGG" id="mym:A176_007739"/>
<organism evidence="2 3">
    <name type="scientific">Pseudomyxococcus hansupus</name>
    <dbReference type="NCBI Taxonomy" id="1297742"/>
    <lineage>
        <taxon>Bacteria</taxon>
        <taxon>Pseudomonadati</taxon>
        <taxon>Myxococcota</taxon>
        <taxon>Myxococcia</taxon>
        <taxon>Myxococcales</taxon>
        <taxon>Cystobacterineae</taxon>
        <taxon>Myxococcaceae</taxon>
        <taxon>Pseudomyxococcus</taxon>
    </lineage>
</organism>
<proteinExistence type="predicted"/>
<dbReference type="EMBL" id="CP012109">
    <property type="protein sequence ID" value="AKQ70827.1"/>
    <property type="molecule type" value="Genomic_DNA"/>
</dbReference>
<dbReference type="RefSeq" id="WP_002638020.1">
    <property type="nucleotide sequence ID" value="NZ_CP012109.1"/>
</dbReference>
<name>A0A0H4XR27_9BACT</name>
<evidence type="ECO:0000256" key="1">
    <source>
        <dbReference type="SAM" id="MobiDB-lite"/>
    </source>
</evidence>
<protein>
    <submittedName>
        <fullName evidence="2">Uncharacterized protein</fullName>
    </submittedName>
</protein>
<dbReference type="OrthoDB" id="1551061at2"/>
<dbReference type="AlphaFoldDB" id="A0A0H4XR27"/>
<keyword evidence="3" id="KW-1185">Reference proteome</keyword>
<reference evidence="2 3" key="1">
    <citation type="journal article" date="2016" name="PLoS ONE">
        <title>Complete Genome Sequence and Comparative Genomics of a Novel Myxobacterium Myxococcus hansupus.</title>
        <authorList>
            <person name="Sharma G."/>
            <person name="Narwani T."/>
            <person name="Subramanian S."/>
        </authorList>
    </citation>
    <scope>NUCLEOTIDE SEQUENCE [LARGE SCALE GENOMIC DNA]</scope>
    <source>
        <strain evidence="3">mixupus</strain>
    </source>
</reference>
<feature type="region of interest" description="Disordered" evidence="1">
    <location>
        <begin position="168"/>
        <end position="192"/>
    </location>
</feature>
<gene>
    <name evidence="2" type="ORF">A176_007739</name>
</gene>
<dbReference type="STRING" id="1297742.A176_007739"/>
<dbReference type="Proteomes" id="UP000009026">
    <property type="component" value="Chromosome"/>
</dbReference>
<evidence type="ECO:0000313" key="2">
    <source>
        <dbReference type="EMBL" id="AKQ70827.1"/>
    </source>
</evidence>